<evidence type="ECO:0000313" key="2">
    <source>
        <dbReference type="EMBL" id="MBY21692.1"/>
    </source>
</evidence>
<dbReference type="AlphaFoldDB" id="A0A2S2NXB3"/>
<name>A0A2S2NXB3_SCHGA</name>
<feature type="compositionally biased region" description="Low complexity" evidence="1">
    <location>
        <begin position="56"/>
        <end position="74"/>
    </location>
</feature>
<protein>
    <submittedName>
        <fullName evidence="2">Transposon TX1 uncharacterized protein</fullName>
    </submittedName>
</protein>
<feature type="compositionally biased region" description="Polar residues" evidence="1">
    <location>
        <begin position="75"/>
        <end position="101"/>
    </location>
</feature>
<accession>A0A2S2NXB3</accession>
<feature type="region of interest" description="Disordered" evidence="1">
    <location>
        <begin position="15"/>
        <end position="101"/>
    </location>
</feature>
<gene>
    <name evidence="2" type="primary">YTX1_0</name>
    <name evidence="2" type="ORF">g.161854</name>
</gene>
<sequence>MTPARRTIREMNKLKGTMPNTNTKYSKYSKNSNSKVSFKSSQPSPLKQTTKTSSIPRSSATTAVAVATRSTPPTHNTISNSPQCTVNNNITPSTSPAPQADNTHATAAIATHTNYDNSISSRPLLAHTSSITLINSTDNNINFASAAAMDKIPSRDHAIVFNSIDGVPQIQYILAIGKIVQPNNIKFVSRISNNRFCIFLSNKQILDNLMQTTKHINIHDRVIQIRRLINPAKRFIISNVCPSIPNQAIIDALKKLNIVPISQITHLKAGIKVEGYEHIMSFRRQIYINYDDVPKLPNSILINVDDNQFRIFFTDDKITCFSCKSIGHTTTNCNKNTEDKIKSDYPSVSNATNTLDFITEVQIEDTLPPSTPDSEFLEKITMDWSKESDPSSPSNITPDVSHYSPPNETHKRPLSDSASSKPPCSPNYINTPTIIPTKENVQKKPKIRLRSNSSTRQENTYDEGLKTVEEFFTTKDSLPITFLQFRYILDNFTLKSMNIHTLTKNVNTDLISLMDLLDSIREIVKDRKLKIRISKLAQLLFQVLPPQ</sequence>
<feature type="compositionally biased region" description="Polar residues" evidence="1">
    <location>
        <begin position="416"/>
        <end position="433"/>
    </location>
</feature>
<feature type="compositionally biased region" description="Polar residues" evidence="1">
    <location>
        <begin position="42"/>
        <end position="55"/>
    </location>
</feature>
<organism evidence="2">
    <name type="scientific">Schizaphis graminum</name>
    <name type="common">Green bug aphid</name>
    <dbReference type="NCBI Taxonomy" id="13262"/>
    <lineage>
        <taxon>Eukaryota</taxon>
        <taxon>Metazoa</taxon>
        <taxon>Ecdysozoa</taxon>
        <taxon>Arthropoda</taxon>
        <taxon>Hexapoda</taxon>
        <taxon>Insecta</taxon>
        <taxon>Pterygota</taxon>
        <taxon>Neoptera</taxon>
        <taxon>Paraneoptera</taxon>
        <taxon>Hemiptera</taxon>
        <taxon>Sternorrhyncha</taxon>
        <taxon>Aphidomorpha</taxon>
        <taxon>Aphidoidea</taxon>
        <taxon>Aphididae</taxon>
        <taxon>Aphidini</taxon>
        <taxon>Schizaphis</taxon>
    </lineage>
</organism>
<proteinExistence type="predicted"/>
<feature type="region of interest" description="Disordered" evidence="1">
    <location>
        <begin position="384"/>
        <end position="433"/>
    </location>
</feature>
<dbReference type="EMBL" id="GGMR01009073">
    <property type="protein sequence ID" value="MBY21692.1"/>
    <property type="molecule type" value="Transcribed_RNA"/>
</dbReference>
<reference evidence="2" key="1">
    <citation type="submission" date="2018-04" db="EMBL/GenBank/DDBJ databases">
        <title>Transcriptome of Schizaphis graminum biotype I.</title>
        <authorList>
            <person name="Scully E.D."/>
            <person name="Geib S.M."/>
            <person name="Palmer N.A."/>
            <person name="Koch K."/>
            <person name="Bradshaw J."/>
            <person name="Heng-Moss T."/>
            <person name="Sarath G."/>
        </authorList>
    </citation>
    <scope>NUCLEOTIDE SEQUENCE</scope>
</reference>
<feature type="compositionally biased region" description="Low complexity" evidence="1">
    <location>
        <begin position="20"/>
        <end position="41"/>
    </location>
</feature>
<evidence type="ECO:0000256" key="1">
    <source>
        <dbReference type="SAM" id="MobiDB-lite"/>
    </source>
</evidence>
<feature type="region of interest" description="Disordered" evidence="1">
    <location>
        <begin position="441"/>
        <end position="460"/>
    </location>
</feature>